<reference evidence="1" key="1">
    <citation type="journal article" date="2014" name="Front. Microbiol.">
        <title>High frequency of phylogenetically diverse reductive dehalogenase-homologous genes in deep subseafloor sedimentary metagenomes.</title>
        <authorList>
            <person name="Kawai M."/>
            <person name="Futagami T."/>
            <person name="Toyoda A."/>
            <person name="Takaki Y."/>
            <person name="Nishi S."/>
            <person name="Hori S."/>
            <person name="Arai W."/>
            <person name="Tsubouchi T."/>
            <person name="Morono Y."/>
            <person name="Uchiyama I."/>
            <person name="Ito T."/>
            <person name="Fujiyama A."/>
            <person name="Inagaki F."/>
            <person name="Takami H."/>
        </authorList>
    </citation>
    <scope>NUCLEOTIDE SEQUENCE</scope>
    <source>
        <strain evidence="1">Expedition CK06-06</strain>
    </source>
</reference>
<organism evidence="1">
    <name type="scientific">marine sediment metagenome</name>
    <dbReference type="NCBI Taxonomy" id="412755"/>
    <lineage>
        <taxon>unclassified sequences</taxon>
        <taxon>metagenomes</taxon>
        <taxon>ecological metagenomes</taxon>
    </lineage>
</organism>
<dbReference type="AlphaFoldDB" id="X1GY00"/>
<evidence type="ECO:0000313" key="1">
    <source>
        <dbReference type="EMBL" id="GAH62027.1"/>
    </source>
</evidence>
<proteinExistence type="predicted"/>
<sequence>MEKIKSVENYANYLHNLYNNNDVDEFSLLE</sequence>
<gene>
    <name evidence="1" type="ORF">S03H2_53636</name>
</gene>
<feature type="non-terminal residue" evidence="1">
    <location>
        <position position="30"/>
    </location>
</feature>
<dbReference type="EMBL" id="BARU01034147">
    <property type="protein sequence ID" value="GAH62027.1"/>
    <property type="molecule type" value="Genomic_DNA"/>
</dbReference>
<name>X1GY00_9ZZZZ</name>
<accession>X1GY00</accession>
<protein>
    <submittedName>
        <fullName evidence="1">Uncharacterized protein</fullName>
    </submittedName>
</protein>
<comment type="caution">
    <text evidence="1">The sequence shown here is derived from an EMBL/GenBank/DDBJ whole genome shotgun (WGS) entry which is preliminary data.</text>
</comment>